<dbReference type="Proteomes" id="UP000054383">
    <property type="component" value="Unassembled WGS sequence"/>
</dbReference>
<dbReference type="InterPro" id="IPR042098">
    <property type="entry name" value="TauD-like_sf"/>
</dbReference>
<evidence type="ECO:0000256" key="8">
    <source>
        <dbReference type="SAM" id="MobiDB-lite"/>
    </source>
</evidence>
<dbReference type="GO" id="GO:0006351">
    <property type="term" value="P:DNA-templated transcription"/>
    <property type="evidence" value="ECO:0007669"/>
    <property type="project" value="InterPro"/>
</dbReference>
<reference evidence="10 11" key="1">
    <citation type="submission" date="2015-04" db="EMBL/GenBank/DDBJ databases">
        <authorList>
            <person name="Syromyatnikov M.Y."/>
            <person name="Popov V.N."/>
        </authorList>
    </citation>
    <scope>NUCLEOTIDE SEQUENCE [LARGE SCALE GENOMIC DNA]</scope>
    <source>
        <strain evidence="10">WF-38-12</strain>
    </source>
</reference>
<dbReference type="Pfam" id="PF02668">
    <property type="entry name" value="TauD"/>
    <property type="match status" value="1"/>
</dbReference>
<sequence>MPIPKRRMPISCEPCRGRKIRCLRAKDSAGCCETCIRRGIPRSQCVFLGYHHHYLQPAGERQGEDPTNGELLARIRDLENIVRGQATNSPSPPIPGGHNGLTPSTQASSGRGPGSNGYKSETEEATMPAQLTPPMHESSRPQHVSYGTLSMSDRGHVQFNPHGSQWSSVLKGDSTTVASVANFEYDDDESAADFPFNLASCTKPEDLLAALPPVRQCDALKEAYFDVFAPLFHILHNPTFHKDYISFQKEPESAPLSWLALLYVILSISVTALDDNDPILHDLGRKKTSGDNVSVLMLRYRNAAMQCLSADRYLFRHNMYTIQALVLLIYGINHTHGKTWALLGTAYNIATALGCHIDPAHFTSLTVVQCEERRRCWAGLMMLYTIQNISMGNFEQRHITSDVQLPANINDEDLIDPGAMESSHSISSMSVDTPTQMSYVLFKFRLYHLCSKVCNQIFGPTPPMYSAIMECDTEIAAEQDSWTDRYLAESQNGQMLTYHHVHLNILYGYSHQMSLLLHRPVLLNRSSAGYTDDEVKRSRAQCLKSASGLLGLQQMFHETAYFQPYRWYSLGLGSFYSFHAAVILVTLLPEVKDEVEYMELRRLLEVSLSIFEQMSNRSRMCAKAAPILRHLLLPAPALSFSSSSTESLRPDAPSMPIPGYSTQMEVLMNQLQPQQWLSQPSMSWDGWDLLFTDRGVPQPENVTHVAFARQFGELDDVKPYVKAGLANRLKHDELFDVSSVEMDGSLLDPDSPRGQANKGNGLFHVDSSFNPCRAGYSLLLAHELPPPEAGTGGQTAFADTRTAFDELPADLRQSLLNNDYVAAHSIHHSRKLAAPDFFANLNPLDHPMGRHKLVQRHEASDRMNLYLAAHIHHIEGLSETDSTELVQNLLTHATQDKYVIEVQWQNPGDLVIWDNTCTMHRAVGGPFLRTYRRDMRRATVHDKSSYAWGLNEHTDERQGLP</sequence>
<dbReference type="InterPro" id="IPR001138">
    <property type="entry name" value="Zn2Cys6_DnaBD"/>
</dbReference>
<organism evidence="10 11">
    <name type="scientific">Talaromyces islandicus</name>
    <name type="common">Penicillium islandicum</name>
    <dbReference type="NCBI Taxonomy" id="28573"/>
    <lineage>
        <taxon>Eukaryota</taxon>
        <taxon>Fungi</taxon>
        <taxon>Dikarya</taxon>
        <taxon>Ascomycota</taxon>
        <taxon>Pezizomycotina</taxon>
        <taxon>Eurotiomycetes</taxon>
        <taxon>Eurotiomycetidae</taxon>
        <taxon>Eurotiales</taxon>
        <taxon>Trichocomaceae</taxon>
        <taxon>Talaromyces</taxon>
        <taxon>Talaromyces sect. Islandici</taxon>
    </lineage>
</organism>
<feature type="domain" description="Zn(2)-C6 fungal-type" evidence="9">
    <location>
        <begin position="11"/>
        <end position="47"/>
    </location>
</feature>
<dbReference type="InterPro" id="IPR036864">
    <property type="entry name" value="Zn2-C6_fun-type_DNA-bd_sf"/>
</dbReference>
<evidence type="ECO:0000313" key="11">
    <source>
        <dbReference type="Proteomes" id="UP000054383"/>
    </source>
</evidence>
<dbReference type="SUPFAM" id="SSF51197">
    <property type="entry name" value="Clavaminate synthase-like"/>
    <property type="match status" value="1"/>
</dbReference>
<gene>
    <name evidence="10" type="ORF">PISL3812_09491</name>
</gene>
<dbReference type="InterPro" id="IPR007219">
    <property type="entry name" value="XnlR_reg_dom"/>
</dbReference>
<proteinExistence type="predicted"/>
<dbReference type="GO" id="GO:0005634">
    <property type="term" value="C:nucleus"/>
    <property type="evidence" value="ECO:0007669"/>
    <property type="project" value="UniProtKB-SubCell"/>
</dbReference>
<evidence type="ECO:0000256" key="1">
    <source>
        <dbReference type="ARBA" id="ARBA00004123"/>
    </source>
</evidence>
<keyword evidence="7" id="KW-0539">Nucleus</keyword>
<evidence type="ECO:0000256" key="4">
    <source>
        <dbReference type="ARBA" id="ARBA00023015"/>
    </source>
</evidence>
<keyword evidence="4" id="KW-0805">Transcription regulation</keyword>
<dbReference type="Pfam" id="PF04082">
    <property type="entry name" value="Fungal_trans"/>
    <property type="match status" value="1"/>
</dbReference>
<evidence type="ECO:0000256" key="6">
    <source>
        <dbReference type="ARBA" id="ARBA00023163"/>
    </source>
</evidence>
<keyword evidence="11" id="KW-1185">Reference proteome</keyword>
<dbReference type="GO" id="GO:0000981">
    <property type="term" value="F:DNA-binding transcription factor activity, RNA polymerase II-specific"/>
    <property type="evidence" value="ECO:0007669"/>
    <property type="project" value="InterPro"/>
</dbReference>
<comment type="subcellular location">
    <subcellularLocation>
        <location evidence="1">Nucleus</location>
    </subcellularLocation>
</comment>
<keyword evidence="5" id="KW-0238">DNA-binding</keyword>
<feature type="region of interest" description="Disordered" evidence="8">
    <location>
        <begin position="84"/>
        <end position="142"/>
    </location>
</feature>
<evidence type="ECO:0000256" key="2">
    <source>
        <dbReference type="ARBA" id="ARBA00022723"/>
    </source>
</evidence>
<evidence type="ECO:0000259" key="9">
    <source>
        <dbReference type="PROSITE" id="PS50048"/>
    </source>
</evidence>
<dbReference type="GO" id="GO:0003677">
    <property type="term" value="F:DNA binding"/>
    <property type="evidence" value="ECO:0007669"/>
    <property type="project" value="UniProtKB-KW"/>
</dbReference>
<dbReference type="InterPro" id="IPR050613">
    <property type="entry name" value="Sec_Metabolite_Reg"/>
</dbReference>
<dbReference type="PANTHER" id="PTHR31001">
    <property type="entry name" value="UNCHARACTERIZED TRANSCRIPTIONAL REGULATORY PROTEIN"/>
    <property type="match status" value="1"/>
</dbReference>
<dbReference type="PANTHER" id="PTHR31001:SF40">
    <property type="entry name" value="ZN(II)2CYS6 TRANSCRIPTION FACTOR (EUROFUNG)"/>
    <property type="match status" value="1"/>
</dbReference>
<keyword evidence="6" id="KW-0804">Transcription</keyword>
<accession>A0A0U1MAV5</accession>
<evidence type="ECO:0000256" key="3">
    <source>
        <dbReference type="ARBA" id="ARBA00023002"/>
    </source>
</evidence>
<dbReference type="EMBL" id="CVMT01000012">
    <property type="protein sequence ID" value="CRG92432.1"/>
    <property type="molecule type" value="Genomic_DNA"/>
</dbReference>
<dbReference type="SUPFAM" id="SSF57701">
    <property type="entry name" value="Zn2/Cys6 DNA-binding domain"/>
    <property type="match status" value="1"/>
</dbReference>
<dbReference type="SMART" id="SM00906">
    <property type="entry name" value="Fungal_trans"/>
    <property type="match status" value="1"/>
</dbReference>
<dbReference type="Gene3D" id="3.60.130.10">
    <property type="entry name" value="Clavaminate synthase-like"/>
    <property type="match status" value="1"/>
</dbReference>
<dbReference type="InterPro" id="IPR003819">
    <property type="entry name" value="TauD/TfdA-like"/>
</dbReference>
<dbReference type="CDD" id="cd12148">
    <property type="entry name" value="fungal_TF_MHR"/>
    <property type="match status" value="1"/>
</dbReference>
<dbReference type="GO" id="GO:0016491">
    <property type="term" value="F:oxidoreductase activity"/>
    <property type="evidence" value="ECO:0007669"/>
    <property type="project" value="UniProtKB-KW"/>
</dbReference>
<dbReference type="STRING" id="28573.A0A0U1MAV5"/>
<dbReference type="AlphaFoldDB" id="A0A0U1MAV5"/>
<dbReference type="PROSITE" id="PS50048">
    <property type="entry name" value="ZN2_CY6_FUNGAL_2"/>
    <property type="match status" value="1"/>
</dbReference>
<protein>
    <submittedName>
        <fullName evidence="10">Transcriptional activator protein acu-15</fullName>
    </submittedName>
</protein>
<dbReference type="Gene3D" id="4.10.240.10">
    <property type="entry name" value="Zn(2)-C6 fungal-type DNA-binding domain"/>
    <property type="match status" value="1"/>
</dbReference>
<evidence type="ECO:0000256" key="7">
    <source>
        <dbReference type="ARBA" id="ARBA00023242"/>
    </source>
</evidence>
<dbReference type="CDD" id="cd00067">
    <property type="entry name" value="GAL4"/>
    <property type="match status" value="1"/>
</dbReference>
<keyword evidence="2" id="KW-0479">Metal-binding</keyword>
<name>A0A0U1MAV5_TALIS</name>
<keyword evidence="3" id="KW-0560">Oxidoreductase</keyword>
<dbReference type="OrthoDB" id="5818554at2759"/>
<evidence type="ECO:0000256" key="5">
    <source>
        <dbReference type="ARBA" id="ARBA00023125"/>
    </source>
</evidence>
<dbReference type="OMA" id="ITHIAIC"/>
<evidence type="ECO:0000313" key="10">
    <source>
        <dbReference type="EMBL" id="CRG92432.1"/>
    </source>
</evidence>
<dbReference type="GO" id="GO:0008270">
    <property type="term" value="F:zinc ion binding"/>
    <property type="evidence" value="ECO:0007669"/>
    <property type="project" value="InterPro"/>
</dbReference>